<reference evidence="2" key="1">
    <citation type="journal article" date="2020" name="mSystems">
        <title>Genome- and Community-Level Interaction Insights into Carbon Utilization and Element Cycling Functions of Hydrothermarchaeota in Hydrothermal Sediment.</title>
        <authorList>
            <person name="Zhou Z."/>
            <person name="Liu Y."/>
            <person name="Xu W."/>
            <person name="Pan J."/>
            <person name="Luo Z.H."/>
            <person name="Li M."/>
        </authorList>
    </citation>
    <scope>NUCLEOTIDE SEQUENCE [LARGE SCALE GENOMIC DNA]</scope>
    <source>
        <strain evidence="2">HyVt-346</strain>
    </source>
</reference>
<dbReference type="RefSeq" id="WP_304184035.1">
    <property type="nucleotide sequence ID" value="NZ_DRGM01000173.1"/>
</dbReference>
<keyword evidence="1" id="KW-0732">Signal</keyword>
<evidence type="ECO:0000256" key="1">
    <source>
        <dbReference type="SAM" id="SignalP"/>
    </source>
</evidence>
<feature type="signal peptide" evidence="1">
    <location>
        <begin position="1"/>
        <end position="21"/>
    </location>
</feature>
<evidence type="ECO:0000313" key="2">
    <source>
        <dbReference type="EMBL" id="HEA18115.1"/>
    </source>
</evidence>
<sequence length="108" mass="12040">MHKIKIFSLLILLFFTLSAKANTLTTKIHKMGCHKQTNACFVYVEEPIKSNCPSNDNSFRWDGTTDPSGKAILSILLTAHSTGKSVTFWESGCFSDFPTFSFATLNKI</sequence>
<protein>
    <submittedName>
        <fullName evidence="2">Uncharacterized protein</fullName>
    </submittedName>
</protein>
<dbReference type="AlphaFoldDB" id="A0A7V1D1F9"/>
<name>A0A7V1D1F9_9GAMM</name>
<comment type="caution">
    <text evidence="2">The sequence shown here is derived from an EMBL/GenBank/DDBJ whole genome shotgun (WGS) entry which is preliminary data.</text>
</comment>
<feature type="chain" id="PRO_5030909235" evidence="1">
    <location>
        <begin position="22"/>
        <end position="108"/>
    </location>
</feature>
<gene>
    <name evidence="2" type="ORF">ENH88_17060</name>
</gene>
<proteinExistence type="predicted"/>
<dbReference type="Proteomes" id="UP000886188">
    <property type="component" value="Unassembled WGS sequence"/>
</dbReference>
<organism evidence="2">
    <name type="scientific">Pseudoalteromonas prydzensis</name>
    <dbReference type="NCBI Taxonomy" id="182141"/>
    <lineage>
        <taxon>Bacteria</taxon>
        <taxon>Pseudomonadati</taxon>
        <taxon>Pseudomonadota</taxon>
        <taxon>Gammaproteobacteria</taxon>
        <taxon>Alteromonadales</taxon>
        <taxon>Pseudoalteromonadaceae</taxon>
        <taxon>Pseudoalteromonas</taxon>
    </lineage>
</organism>
<accession>A0A7V1D1F9</accession>
<dbReference type="EMBL" id="DRGM01000173">
    <property type="protein sequence ID" value="HEA18115.1"/>
    <property type="molecule type" value="Genomic_DNA"/>
</dbReference>